<protein>
    <submittedName>
        <fullName evidence="2 4">Uncharacterized protein</fullName>
    </submittedName>
</protein>
<evidence type="ECO:0000313" key="3">
    <source>
        <dbReference type="Proteomes" id="UP000271162"/>
    </source>
</evidence>
<evidence type="ECO:0000313" key="2">
    <source>
        <dbReference type="EMBL" id="VDL69190.1"/>
    </source>
</evidence>
<dbReference type="EMBL" id="UYSL01014334">
    <property type="protein sequence ID" value="VDL69190.1"/>
    <property type="molecule type" value="Genomic_DNA"/>
</dbReference>
<proteinExistence type="predicted"/>
<evidence type="ECO:0000313" key="4">
    <source>
        <dbReference type="WBParaSite" id="NBR_0000560001-mRNA-1"/>
    </source>
</evidence>
<dbReference type="AlphaFoldDB" id="A0A0N4XSU8"/>
<evidence type="ECO:0000256" key="1">
    <source>
        <dbReference type="SAM" id="SignalP"/>
    </source>
</evidence>
<feature type="chain" id="PRO_5043124758" evidence="1">
    <location>
        <begin position="27"/>
        <end position="75"/>
    </location>
</feature>
<keyword evidence="3" id="KW-1185">Reference proteome</keyword>
<gene>
    <name evidence="2" type="ORF">NBR_LOCUS5601</name>
</gene>
<accession>A0A0N4XSU8</accession>
<organism evidence="4">
    <name type="scientific">Nippostrongylus brasiliensis</name>
    <name type="common">Rat hookworm</name>
    <dbReference type="NCBI Taxonomy" id="27835"/>
    <lineage>
        <taxon>Eukaryota</taxon>
        <taxon>Metazoa</taxon>
        <taxon>Ecdysozoa</taxon>
        <taxon>Nematoda</taxon>
        <taxon>Chromadorea</taxon>
        <taxon>Rhabditida</taxon>
        <taxon>Rhabditina</taxon>
        <taxon>Rhabditomorpha</taxon>
        <taxon>Strongyloidea</taxon>
        <taxon>Heligmosomidae</taxon>
        <taxon>Nippostrongylus</taxon>
    </lineage>
</organism>
<keyword evidence="1" id="KW-0732">Signal</keyword>
<name>A0A0N4XSU8_NIPBR</name>
<dbReference type="WBParaSite" id="NBR_0000560001-mRNA-1">
    <property type="protein sequence ID" value="NBR_0000560001-mRNA-1"/>
    <property type="gene ID" value="NBR_0000560001"/>
</dbReference>
<reference evidence="4" key="1">
    <citation type="submission" date="2017-02" db="UniProtKB">
        <authorList>
            <consortium name="WormBaseParasite"/>
        </authorList>
    </citation>
    <scope>IDENTIFICATION</scope>
</reference>
<dbReference type="Proteomes" id="UP000271162">
    <property type="component" value="Unassembled WGS sequence"/>
</dbReference>
<sequence>MRFSTTLLPCAFNLVVVAQIRDEAEAYYPGTDWYQRGVANFHDARMTDSIETSTQYSPPMTRSVTTQNCKNLGVV</sequence>
<feature type="signal peptide" evidence="1">
    <location>
        <begin position="1"/>
        <end position="26"/>
    </location>
</feature>
<reference evidence="2 3" key="2">
    <citation type="submission" date="2018-11" db="EMBL/GenBank/DDBJ databases">
        <authorList>
            <consortium name="Pathogen Informatics"/>
        </authorList>
    </citation>
    <scope>NUCLEOTIDE SEQUENCE [LARGE SCALE GENOMIC DNA]</scope>
</reference>